<dbReference type="GO" id="GO:0015473">
    <property type="term" value="F:fimbrial usher porin activity"/>
    <property type="evidence" value="ECO:0007669"/>
    <property type="project" value="InterPro"/>
</dbReference>
<evidence type="ECO:0000256" key="9">
    <source>
        <dbReference type="RuleBase" id="RU003884"/>
    </source>
</evidence>
<reference evidence="13" key="1">
    <citation type="submission" date="2017-06" db="EMBL/GenBank/DDBJ databases">
        <authorList>
            <person name="Varghese N."/>
            <person name="Submissions S."/>
        </authorList>
    </citation>
    <scope>NUCLEOTIDE SEQUENCE [LARGE SCALE GENOMIC DNA]</scope>
    <source>
        <strain evidence="13">CIP 108523</strain>
    </source>
</reference>
<dbReference type="Pfam" id="PF13954">
    <property type="entry name" value="PapC_N"/>
    <property type="match status" value="1"/>
</dbReference>
<dbReference type="GO" id="GO:0009279">
    <property type="term" value="C:cell outer membrane"/>
    <property type="evidence" value="ECO:0007669"/>
    <property type="project" value="UniProtKB-SubCell"/>
</dbReference>
<keyword evidence="9" id="KW-1029">Fimbrium biogenesis</keyword>
<evidence type="ECO:0000256" key="7">
    <source>
        <dbReference type="ARBA" id="ARBA00023136"/>
    </source>
</evidence>
<comment type="similarity">
    <text evidence="2 9">Belongs to the fimbrial export usher family.</text>
</comment>
<dbReference type="Pfam" id="PF13953">
    <property type="entry name" value="PapC_C"/>
    <property type="match status" value="1"/>
</dbReference>
<sequence>MKIFRCSHATGGQTVAYGKLRLTPLARLICTIIGMSSAANTLAAVDPVEVATSPVFDSGFLRGMGQDIDLSRFAKAGIVVPGTYTLNITLNGKERIRQDVRVTDVEGNQHFCFSTADAKRWGARLEQLPDQEQVARVLASDCVEVQALIPGASFSMDVAELSGTLSIPQAYAGRVKRGYVDPTEWDEGITAAILGYHGNVFRNERDGADTTTDYSVNINAGLNVSGWRLRHNGNYRDSDDGPSEYSSQNSYAQTDIDMLQSQLTLGEYFTPGSDFDSIPFTGIQLASDDSMLPESERGFAPIVRGTAETNAKVTISQNGNVVYETSVAPGAFVIDDLYATGYAGDLEVTVTEADGREKSFIVPFAAVVQMLRPGSSRFNIASGNYRDDNLEDEPWFTQATYRRGISNKLTAYGGGILAEDYSSALAGAAFATPIGAVAFDATFTRAKGLPTIGSGEDAIGGDLNGQSYRISYSKLLDATRTNFSLAAYRFSSEEFLSFGDFARLRENADSASLRERNRFQVNISQPLGDYGDFNFTGLTRNYWGDQSNSTTFQLGYGKGFSWGYMNLTASREMQDGENNDTYMLSASIPLGSGARRPMLTTTATLDDDNNNSIRSNLSGSAGEYGEMNYGVYASRSETNNESDNTYGGNLNYRTSATQLGASYSHGDDYKQYSGSATGTVVVHSGGVVFSPERGETMALLVAEGAPGAEITSGQGNRLDGNGEALKAGLTPYRHNPVGISPRGLPVDVELQTTSQNAVPRRGAVVRLDYATISGKPLLLRVQNPEVPFGASVVDADNQAVAMVGQGGLIFLRGEHQGLKVVWGQSSQESCQLNYQVPADEQGDNPYVQVEASCAHG</sequence>
<dbReference type="SUPFAM" id="SSF141729">
    <property type="entry name" value="FimD N-terminal domain-like"/>
    <property type="match status" value="1"/>
</dbReference>
<keyword evidence="3 9" id="KW-0813">Transport</keyword>
<dbReference type="Gene3D" id="3.10.20.410">
    <property type="match status" value="1"/>
</dbReference>
<keyword evidence="5 9" id="KW-0812">Transmembrane</keyword>
<dbReference type="Gene3D" id="2.60.40.3110">
    <property type="match status" value="1"/>
</dbReference>
<comment type="subcellular location">
    <subcellularLocation>
        <location evidence="1 9">Cell outer membrane</location>
        <topology evidence="1 9">Multi-pass membrane protein</topology>
    </subcellularLocation>
</comment>
<keyword evidence="4" id="KW-1134">Transmembrane beta strand</keyword>
<evidence type="ECO:0000259" key="11">
    <source>
        <dbReference type="Pfam" id="PF13954"/>
    </source>
</evidence>
<proteinExistence type="inferred from homology"/>
<evidence type="ECO:0000256" key="6">
    <source>
        <dbReference type="ARBA" id="ARBA00022729"/>
    </source>
</evidence>
<dbReference type="InterPro" id="IPR042186">
    <property type="entry name" value="FimD_plug_dom"/>
</dbReference>
<organism evidence="12 13">
    <name type="scientific">Pseudomonas segetis</name>
    <dbReference type="NCBI Taxonomy" id="298908"/>
    <lineage>
        <taxon>Bacteria</taxon>
        <taxon>Pseudomonadati</taxon>
        <taxon>Pseudomonadota</taxon>
        <taxon>Gammaproteobacteria</taxon>
        <taxon>Pseudomonadales</taxon>
        <taxon>Pseudomonadaceae</taxon>
        <taxon>Pseudomonas</taxon>
    </lineage>
</organism>
<evidence type="ECO:0000256" key="3">
    <source>
        <dbReference type="ARBA" id="ARBA00022448"/>
    </source>
</evidence>
<evidence type="ECO:0000313" key="13">
    <source>
        <dbReference type="Proteomes" id="UP000242915"/>
    </source>
</evidence>
<keyword evidence="6" id="KW-0732">Signal</keyword>
<evidence type="ECO:0000256" key="4">
    <source>
        <dbReference type="ARBA" id="ARBA00022452"/>
    </source>
</evidence>
<feature type="domain" description="PapC-like C-terminal" evidence="10">
    <location>
        <begin position="782"/>
        <end position="837"/>
    </location>
</feature>
<gene>
    <name evidence="12" type="ORF">SAMN05216255_1315</name>
</gene>
<dbReference type="FunFam" id="2.60.40.3110:FF:000001">
    <property type="entry name" value="Putative fimbrial outer membrane usher"/>
    <property type="match status" value="1"/>
</dbReference>
<evidence type="ECO:0000256" key="2">
    <source>
        <dbReference type="ARBA" id="ARBA00008064"/>
    </source>
</evidence>
<evidence type="ECO:0000313" key="12">
    <source>
        <dbReference type="EMBL" id="SNR96766.1"/>
    </source>
</evidence>
<keyword evidence="7 9" id="KW-0472">Membrane</keyword>
<evidence type="ECO:0000259" key="10">
    <source>
        <dbReference type="Pfam" id="PF13953"/>
    </source>
</evidence>
<dbReference type="PANTHER" id="PTHR30451">
    <property type="entry name" value="OUTER MEMBRANE USHER PROTEIN"/>
    <property type="match status" value="1"/>
</dbReference>
<dbReference type="InterPro" id="IPR000015">
    <property type="entry name" value="Fimb_usher"/>
</dbReference>
<dbReference type="InterPro" id="IPR037224">
    <property type="entry name" value="PapC_N_sf"/>
</dbReference>
<dbReference type="GO" id="GO:0009297">
    <property type="term" value="P:pilus assembly"/>
    <property type="evidence" value="ECO:0007669"/>
    <property type="project" value="InterPro"/>
</dbReference>
<protein>
    <submittedName>
        <fullName evidence="12">Outer membrane usher protein</fullName>
    </submittedName>
</protein>
<evidence type="ECO:0000256" key="8">
    <source>
        <dbReference type="ARBA" id="ARBA00023237"/>
    </source>
</evidence>
<evidence type="ECO:0000256" key="1">
    <source>
        <dbReference type="ARBA" id="ARBA00004571"/>
    </source>
</evidence>
<dbReference type="InterPro" id="IPR018030">
    <property type="entry name" value="Fimbrial_membr_usher_CS"/>
</dbReference>
<evidence type="ECO:0000256" key="5">
    <source>
        <dbReference type="ARBA" id="ARBA00022692"/>
    </source>
</evidence>
<dbReference type="Pfam" id="PF00577">
    <property type="entry name" value="Usher"/>
    <property type="match status" value="1"/>
</dbReference>
<dbReference type="InterPro" id="IPR025885">
    <property type="entry name" value="PapC_N"/>
</dbReference>
<dbReference type="InterPro" id="IPR025949">
    <property type="entry name" value="PapC-like_C"/>
</dbReference>
<keyword evidence="8 9" id="KW-0998">Cell outer membrane</keyword>
<accession>A0A239AM51</accession>
<dbReference type="AlphaFoldDB" id="A0A239AM51"/>
<dbReference type="PROSITE" id="PS01151">
    <property type="entry name" value="FIMBRIAL_USHER"/>
    <property type="match status" value="1"/>
</dbReference>
<dbReference type="PANTHER" id="PTHR30451:SF20">
    <property type="entry name" value="FIMBRIAE USHER"/>
    <property type="match status" value="1"/>
</dbReference>
<dbReference type="EMBL" id="FZOG01000001">
    <property type="protein sequence ID" value="SNR96766.1"/>
    <property type="molecule type" value="Genomic_DNA"/>
</dbReference>
<dbReference type="InterPro" id="IPR043142">
    <property type="entry name" value="PapC-like_C_sf"/>
</dbReference>
<feature type="domain" description="PapC N-terminal" evidence="11">
    <location>
        <begin position="56"/>
        <end position="199"/>
    </location>
</feature>
<dbReference type="Gene3D" id="2.60.40.2610">
    <property type="entry name" value="Outer membrane usher protein FimD, plug domain"/>
    <property type="match status" value="1"/>
</dbReference>
<name>A0A239AM51_9PSED</name>
<dbReference type="Proteomes" id="UP000242915">
    <property type="component" value="Unassembled WGS sequence"/>
</dbReference>
<dbReference type="Gene3D" id="2.60.40.2070">
    <property type="match status" value="1"/>
</dbReference>
<keyword evidence="13" id="KW-1185">Reference proteome</keyword>